<protein>
    <submittedName>
        <fullName evidence="3">NADH-ubiquinone oxidoreductase</fullName>
    </submittedName>
</protein>
<feature type="region of interest" description="Disordered" evidence="1">
    <location>
        <begin position="32"/>
        <end position="98"/>
    </location>
</feature>
<organism evidence="3 4">
    <name type="scientific">Rhizodiscina lignyota</name>
    <dbReference type="NCBI Taxonomy" id="1504668"/>
    <lineage>
        <taxon>Eukaryota</taxon>
        <taxon>Fungi</taxon>
        <taxon>Dikarya</taxon>
        <taxon>Ascomycota</taxon>
        <taxon>Pezizomycotina</taxon>
        <taxon>Dothideomycetes</taxon>
        <taxon>Pleosporomycetidae</taxon>
        <taxon>Aulographales</taxon>
        <taxon>Rhizodiscinaceae</taxon>
        <taxon>Rhizodiscina</taxon>
    </lineage>
</organism>
<dbReference type="InterPro" id="IPR019401">
    <property type="entry name" value="Znf_CHCC"/>
</dbReference>
<accession>A0A9P4IBW7</accession>
<dbReference type="GO" id="GO:0005739">
    <property type="term" value="C:mitochondrion"/>
    <property type="evidence" value="ECO:0007669"/>
    <property type="project" value="GOC"/>
</dbReference>
<sequence>MLPLTRRRIVASVRSPLSITSVRTYAEHPKTSVADIPANQPASNAAATPNVSKSNEVATSSMGSEDKALQESAVEGEKMRSMQAPNRTSIWSRSQQPREKAMVGPRFEQTIIADQPRPLAAIELIHKQPVRWRHERVVSCDGGGGPLGHPRIFINLDKPQICWCTYCGLPFANEHHREHIEAQPHTSYPLGPTGHPAEVPESQRVSDEPLGQR</sequence>
<dbReference type="OrthoDB" id="307899at2759"/>
<evidence type="ECO:0000313" key="3">
    <source>
        <dbReference type="EMBL" id="KAF2096064.1"/>
    </source>
</evidence>
<evidence type="ECO:0000256" key="1">
    <source>
        <dbReference type="SAM" id="MobiDB-lite"/>
    </source>
</evidence>
<dbReference type="Gene3D" id="2.60.260.40">
    <property type="entry name" value="q5lls5 like domains"/>
    <property type="match status" value="1"/>
</dbReference>
<comment type="caution">
    <text evidence="3">The sequence shown here is derived from an EMBL/GenBank/DDBJ whole genome shotgun (WGS) entry which is preliminary data.</text>
</comment>
<feature type="compositionally biased region" description="Polar residues" evidence="1">
    <location>
        <begin position="83"/>
        <end position="95"/>
    </location>
</feature>
<dbReference type="PANTHER" id="PTHR13156">
    <property type="entry name" value="NADH-UBIQUINONE OXIDOREDUCTASE 13 KD-A SUBUNIT"/>
    <property type="match status" value="1"/>
</dbReference>
<dbReference type="EMBL" id="ML978130">
    <property type="protein sequence ID" value="KAF2096064.1"/>
    <property type="molecule type" value="Genomic_DNA"/>
</dbReference>
<feature type="region of interest" description="Disordered" evidence="1">
    <location>
        <begin position="182"/>
        <end position="213"/>
    </location>
</feature>
<evidence type="ECO:0000313" key="4">
    <source>
        <dbReference type="Proteomes" id="UP000799772"/>
    </source>
</evidence>
<keyword evidence="4" id="KW-1185">Reference proteome</keyword>
<dbReference type="GO" id="GO:0006120">
    <property type="term" value="P:mitochondrial electron transport, NADH to ubiquinone"/>
    <property type="evidence" value="ECO:0007669"/>
    <property type="project" value="TreeGrafter"/>
</dbReference>
<feature type="compositionally biased region" description="Basic and acidic residues" evidence="1">
    <location>
        <begin position="64"/>
        <end position="80"/>
    </location>
</feature>
<evidence type="ECO:0000259" key="2">
    <source>
        <dbReference type="Pfam" id="PF10276"/>
    </source>
</evidence>
<dbReference type="AlphaFoldDB" id="A0A9P4IBW7"/>
<feature type="compositionally biased region" description="Polar residues" evidence="1">
    <location>
        <begin position="40"/>
        <end position="63"/>
    </location>
</feature>
<name>A0A9P4IBW7_9PEZI</name>
<dbReference type="Proteomes" id="UP000799772">
    <property type="component" value="Unassembled WGS sequence"/>
</dbReference>
<reference evidence="3" key="1">
    <citation type="journal article" date="2020" name="Stud. Mycol.">
        <title>101 Dothideomycetes genomes: a test case for predicting lifestyles and emergence of pathogens.</title>
        <authorList>
            <person name="Haridas S."/>
            <person name="Albert R."/>
            <person name="Binder M."/>
            <person name="Bloem J."/>
            <person name="Labutti K."/>
            <person name="Salamov A."/>
            <person name="Andreopoulos B."/>
            <person name="Baker S."/>
            <person name="Barry K."/>
            <person name="Bills G."/>
            <person name="Bluhm B."/>
            <person name="Cannon C."/>
            <person name="Castanera R."/>
            <person name="Culley D."/>
            <person name="Daum C."/>
            <person name="Ezra D."/>
            <person name="Gonzalez J."/>
            <person name="Henrissat B."/>
            <person name="Kuo A."/>
            <person name="Liang C."/>
            <person name="Lipzen A."/>
            <person name="Lutzoni F."/>
            <person name="Magnuson J."/>
            <person name="Mondo S."/>
            <person name="Nolan M."/>
            <person name="Ohm R."/>
            <person name="Pangilinan J."/>
            <person name="Park H.-J."/>
            <person name="Ramirez L."/>
            <person name="Alfaro M."/>
            <person name="Sun H."/>
            <person name="Tritt A."/>
            <person name="Yoshinaga Y."/>
            <person name="Zwiers L.-H."/>
            <person name="Turgeon B."/>
            <person name="Goodwin S."/>
            <person name="Spatafora J."/>
            <person name="Crous P."/>
            <person name="Grigoriev I."/>
        </authorList>
    </citation>
    <scope>NUCLEOTIDE SEQUENCE</scope>
    <source>
        <strain evidence="3">CBS 133067</strain>
    </source>
</reference>
<dbReference type="PANTHER" id="PTHR13156:SF0">
    <property type="entry name" value="NADH DEHYDROGENASE [UBIQUINONE] IRON-SULFUR PROTEIN 6, MITOCHONDRIAL"/>
    <property type="match status" value="1"/>
</dbReference>
<proteinExistence type="predicted"/>
<feature type="domain" description="Zinc finger CHCC-type" evidence="2">
    <location>
        <begin position="136"/>
        <end position="171"/>
    </location>
</feature>
<dbReference type="FunFam" id="2.60.260.40:FF:000003">
    <property type="entry name" value="NADH dehydrogenase [ubiquinone] iron-sulfur protein 6, mitochondrial"/>
    <property type="match status" value="1"/>
</dbReference>
<gene>
    <name evidence="3" type="ORF">NA57DRAFT_43986</name>
</gene>
<dbReference type="Pfam" id="PF10276">
    <property type="entry name" value="zf-CHCC"/>
    <property type="match status" value="1"/>
</dbReference>